<organism evidence="1 2">
    <name type="scientific">Camellia lanceoleosa</name>
    <dbReference type="NCBI Taxonomy" id="1840588"/>
    <lineage>
        <taxon>Eukaryota</taxon>
        <taxon>Viridiplantae</taxon>
        <taxon>Streptophyta</taxon>
        <taxon>Embryophyta</taxon>
        <taxon>Tracheophyta</taxon>
        <taxon>Spermatophyta</taxon>
        <taxon>Magnoliopsida</taxon>
        <taxon>eudicotyledons</taxon>
        <taxon>Gunneridae</taxon>
        <taxon>Pentapetalae</taxon>
        <taxon>asterids</taxon>
        <taxon>Ericales</taxon>
        <taxon>Theaceae</taxon>
        <taxon>Camellia</taxon>
    </lineage>
</organism>
<sequence length="443" mass="49888">MMYLRSLRHLYLLGCPLIEMPPKIGQLTNLKILNEFVVGKSTDSSLLAELKCLNLGGELRIQHLERVSNPVDAKEANLVGKQNLSQLQLNWEYGLAECESQENAESEPEYENVDSEAQGDVESEAQENVKSELVLEALQPHPNLKELVVSGYKGTRFPLWMSGSDVQNVVKIKLYWCYNCLQLPLLGQLPLLRSLQIRGMEEVVEYIENEYPCGGEFPSLEELDVYNCPKLEGLSREEGRELFPRLRKIEIGDCPKLSFPHLSSPKELLLEGQCTMVLNSISNLNSLTSLAIVGDEETVCFPKEFLRNLTLLESLVIQNCEELKVFPGDLASLVTLKSLKIKGCPKLESLPEEGLRGLESLQSLEICSCRNIASLPVSIQSLTKLQSIDIQFCDELERQCEEGKGEDWYKIAHIPQVTFTVVCDSSFARCIISWFTAVTHYIK</sequence>
<proteinExistence type="predicted"/>
<accession>A0ACC0FH32</accession>
<reference evidence="1 2" key="1">
    <citation type="journal article" date="2022" name="Plant J.">
        <title>Chromosome-level genome of Camellia lanceoleosa provides a valuable resource for understanding genome evolution and self-incompatibility.</title>
        <authorList>
            <person name="Gong W."/>
            <person name="Xiao S."/>
            <person name="Wang L."/>
            <person name="Liao Z."/>
            <person name="Chang Y."/>
            <person name="Mo W."/>
            <person name="Hu G."/>
            <person name="Li W."/>
            <person name="Zhao G."/>
            <person name="Zhu H."/>
            <person name="Hu X."/>
            <person name="Ji K."/>
            <person name="Xiang X."/>
            <person name="Song Q."/>
            <person name="Yuan D."/>
            <person name="Jin S."/>
            <person name="Zhang L."/>
        </authorList>
    </citation>
    <scope>NUCLEOTIDE SEQUENCE [LARGE SCALE GENOMIC DNA]</scope>
    <source>
        <strain evidence="1">SQ_2022a</strain>
    </source>
</reference>
<protein>
    <submittedName>
        <fullName evidence="1">Disease resistance protein RGA4</fullName>
    </submittedName>
</protein>
<evidence type="ECO:0000313" key="2">
    <source>
        <dbReference type="Proteomes" id="UP001060215"/>
    </source>
</evidence>
<evidence type="ECO:0000313" key="1">
    <source>
        <dbReference type="EMBL" id="KAI7987407.1"/>
    </source>
</evidence>
<dbReference type="EMBL" id="CM045771">
    <property type="protein sequence ID" value="KAI7987407.1"/>
    <property type="molecule type" value="Genomic_DNA"/>
</dbReference>
<name>A0ACC0FH32_9ERIC</name>
<gene>
    <name evidence="1" type="ORF">LOK49_LG13G01996</name>
</gene>
<comment type="caution">
    <text evidence="1">The sequence shown here is derived from an EMBL/GenBank/DDBJ whole genome shotgun (WGS) entry which is preliminary data.</text>
</comment>
<dbReference type="Proteomes" id="UP001060215">
    <property type="component" value="Chromosome 14"/>
</dbReference>
<keyword evidence="2" id="KW-1185">Reference proteome</keyword>